<evidence type="ECO:0000313" key="1">
    <source>
        <dbReference type="EMBL" id="QWU14373.1"/>
    </source>
</evidence>
<dbReference type="InterPro" id="IPR016177">
    <property type="entry name" value="DNA-bd_dom_sf"/>
</dbReference>
<name>A0A1H8GX87_9BACL</name>
<dbReference type="Proteomes" id="UP000198809">
    <property type="component" value="Unassembled WGS sequence"/>
</dbReference>
<evidence type="ECO:0000313" key="2">
    <source>
        <dbReference type="EMBL" id="SEN48682.1"/>
    </source>
</evidence>
<dbReference type="OrthoDB" id="8974199at2"/>
<dbReference type="Gene3D" id="3.90.75.20">
    <property type="match status" value="1"/>
</dbReference>
<dbReference type="AlphaFoldDB" id="A0A1H8GX87"/>
<keyword evidence="4" id="KW-1185">Reference proteome</keyword>
<dbReference type="RefSeq" id="WP_036588370.1">
    <property type="nucleotide sequence ID" value="NZ_CP076607.1"/>
</dbReference>
<protein>
    <submittedName>
        <fullName evidence="2">AP2 domain-containing protein</fullName>
    </submittedName>
    <submittedName>
        <fullName evidence="1">HNH endonuclease</fullName>
    </submittedName>
</protein>
<reference evidence="2 3" key="1">
    <citation type="submission" date="2016-10" db="EMBL/GenBank/DDBJ databases">
        <authorList>
            <person name="de Groot N.N."/>
        </authorList>
    </citation>
    <scope>NUCLEOTIDE SEQUENCE [LARGE SCALE GENOMIC DNA]</scope>
    <source>
        <strain evidence="2 3">CGMCC 1.10238</strain>
    </source>
</reference>
<dbReference type="EMBL" id="CP076607">
    <property type="protein sequence ID" value="QWU14373.1"/>
    <property type="molecule type" value="Genomic_DNA"/>
</dbReference>
<reference evidence="1 4" key="2">
    <citation type="submission" date="2021-06" db="EMBL/GenBank/DDBJ databases">
        <title>Whole genome sequence of Paenibacillus sophorae DSM23020 for comparative genomics.</title>
        <authorList>
            <person name="Kim M.-J."/>
            <person name="Lee G."/>
            <person name="Shin J.-H."/>
        </authorList>
    </citation>
    <scope>NUCLEOTIDE SEQUENCE [LARGE SCALE GENOMIC DNA]</scope>
    <source>
        <strain evidence="1 4">DSM 23020</strain>
    </source>
</reference>
<dbReference type="SUPFAM" id="SSF54060">
    <property type="entry name" value="His-Me finger endonucleases"/>
    <property type="match status" value="1"/>
</dbReference>
<evidence type="ECO:0000313" key="3">
    <source>
        <dbReference type="Proteomes" id="UP000198809"/>
    </source>
</evidence>
<dbReference type="GO" id="GO:0003677">
    <property type="term" value="F:DNA binding"/>
    <property type="evidence" value="ECO:0007669"/>
    <property type="project" value="InterPro"/>
</dbReference>
<gene>
    <name evidence="1" type="ORF">KP014_20925</name>
    <name evidence="2" type="ORF">SAMN04487895_101679</name>
</gene>
<dbReference type="STRING" id="1333845.SAMN04487895_101679"/>
<proteinExistence type="predicted"/>
<dbReference type="EMBL" id="FODH01000001">
    <property type="protein sequence ID" value="SEN48682.1"/>
    <property type="molecule type" value="Genomic_DNA"/>
</dbReference>
<dbReference type="Proteomes" id="UP000683429">
    <property type="component" value="Chromosome"/>
</dbReference>
<keyword evidence="1" id="KW-0378">Hydrolase</keyword>
<keyword evidence="1" id="KW-0255">Endonuclease</keyword>
<dbReference type="SUPFAM" id="SSF54171">
    <property type="entry name" value="DNA-binding domain"/>
    <property type="match status" value="1"/>
</dbReference>
<dbReference type="GO" id="GO:0004519">
    <property type="term" value="F:endonuclease activity"/>
    <property type="evidence" value="ECO:0007669"/>
    <property type="project" value="UniProtKB-KW"/>
</dbReference>
<evidence type="ECO:0000313" key="4">
    <source>
        <dbReference type="Proteomes" id="UP000683429"/>
    </source>
</evidence>
<sequence>MAKKKFNKYVIDGDRVIIYLKNRLKETMECYIDLKNLQKFLDLGHSWHTYWNKVNNTYYARCSVYKGVVDGKPRYEMIYMHHFIKPIKEGEVVDHEDNNELNNCEDNLRVTSQDKNLMNRTTKNKNNKSGYRNVSWNKELKKWSVQLQINKRNTILGTFEDVHEAGEFAAEMRKKYYGEYQGNA</sequence>
<dbReference type="InterPro" id="IPR044925">
    <property type="entry name" value="His-Me_finger_sf"/>
</dbReference>
<accession>A0A1H8GX87</accession>
<keyword evidence="1" id="KW-0540">Nuclease</keyword>
<organism evidence="2 3">
    <name type="scientific">Paenibacillus sophorae</name>
    <dbReference type="NCBI Taxonomy" id="1333845"/>
    <lineage>
        <taxon>Bacteria</taxon>
        <taxon>Bacillati</taxon>
        <taxon>Bacillota</taxon>
        <taxon>Bacilli</taxon>
        <taxon>Bacillales</taxon>
        <taxon>Paenibacillaceae</taxon>
        <taxon>Paenibacillus</taxon>
    </lineage>
</organism>